<dbReference type="AlphaFoldDB" id="A0A1X1URK7"/>
<dbReference type="EMBL" id="LQOX01000151">
    <property type="protein sequence ID" value="ORV59470.1"/>
    <property type="molecule type" value="Genomic_DNA"/>
</dbReference>
<sequence>MTVIALDEVGHEVSASLTAYSARLTHRAISTFEYLTNDEIDRGLDQLASDAAAETNPQPVHHTHDLLTLEKRCATREVPIRRAASVTMDRLIADTLRPGRKRSTLVGRRQLRPARSKQDKN</sequence>
<dbReference type="RefSeq" id="WP_036412377.1">
    <property type="nucleotide sequence ID" value="NZ_LQOX01000151.1"/>
</dbReference>
<name>A0A1X1URK7_MYCGS</name>
<dbReference type="Proteomes" id="UP000193738">
    <property type="component" value="Unassembled WGS sequence"/>
</dbReference>
<feature type="region of interest" description="Disordered" evidence="1">
    <location>
        <begin position="98"/>
        <end position="121"/>
    </location>
</feature>
<gene>
    <name evidence="2" type="ORF">AWC07_19590</name>
</gene>
<protein>
    <submittedName>
        <fullName evidence="2">Uncharacterized protein</fullName>
    </submittedName>
</protein>
<feature type="compositionally biased region" description="Basic residues" evidence="1">
    <location>
        <begin position="98"/>
        <end position="115"/>
    </location>
</feature>
<reference evidence="2 3" key="1">
    <citation type="submission" date="2016-01" db="EMBL/GenBank/DDBJ databases">
        <title>The new phylogeny of the genus Mycobacterium.</title>
        <authorList>
            <person name="Tarcisio F."/>
            <person name="Conor M."/>
            <person name="Antonella G."/>
            <person name="Elisabetta G."/>
            <person name="Giulia F.S."/>
            <person name="Sara T."/>
            <person name="Anna F."/>
            <person name="Clotilde B."/>
            <person name="Roberto B."/>
            <person name="Veronica D.S."/>
            <person name="Fabio R."/>
            <person name="Monica P."/>
            <person name="Olivier J."/>
            <person name="Enrico T."/>
            <person name="Nicola S."/>
        </authorList>
    </citation>
    <scope>NUCLEOTIDE SEQUENCE [LARGE SCALE GENOMIC DNA]</scope>
    <source>
        <strain evidence="2 3">DSM 43505</strain>
    </source>
</reference>
<organism evidence="2 3">
    <name type="scientific">Mycobacterium gastri</name>
    <dbReference type="NCBI Taxonomy" id="1777"/>
    <lineage>
        <taxon>Bacteria</taxon>
        <taxon>Bacillati</taxon>
        <taxon>Actinomycetota</taxon>
        <taxon>Actinomycetes</taxon>
        <taxon>Mycobacteriales</taxon>
        <taxon>Mycobacteriaceae</taxon>
        <taxon>Mycobacterium</taxon>
    </lineage>
</organism>
<proteinExistence type="predicted"/>
<comment type="caution">
    <text evidence="2">The sequence shown here is derived from an EMBL/GenBank/DDBJ whole genome shotgun (WGS) entry which is preliminary data.</text>
</comment>
<evidence type="ECO:0000256" key="1">
    <source>
        <dbReference type="SAM" id="MobiDB-lite"/>
    </source>
</evidence>
<keyword evidence="3" id="KW-1185">Reference proteome</keyword>
<evidence type="ECO:0000313" key="2">
    <source>
        <dbReference type="EMBL" id="ORV59470.1"/>
    </source>
</evidence>
<evidence type="ECO:0000313" key="3">
    <source>
        <dbReference type="Proteomes" id="UP000193738"/>
    </source>
</evidence>
<dbReference type="STRING" id="1777.AWC07_19590"/>
<accession>A0A1X1URK7</accession>